<proteinExistence type="predicted"/>
<dbReference type="Proteomes" id="UP000288805">
    <property type="component" value="Unassembled WGS sequence"/>
</dbReference>
<protein>
    <submittedName>
        <fullName evidence="1">Uncharacterized protein</fullName>
    </submittedName>
</protein>
<evidence type="ECO:0000313" key="1">
    <source>
        <dbReference type="EMBL" id="RVW12090.1"/>
    </source>
</evidence>
<accession>A0A438BMH0</accession>
<organism evidence="1 2">
    <name type="scientific">Vitis vinifera</name>
    <name type="common">Grape</name>
    <dbReference type="NCBI Taxonomy" id="29760"/>
    <lineage>
        <taxon>Eukaryota</taxon>
        <taxon>Viridiplantae</taxon>
        <taxon>Streptophyta</taxon>
        <taxon>Embryophyta</taxon>
        <taxon>Tracheophyta</taxon>
        <taxon>Spermatophyta</taxon>
        <taxon>Magnoliopsida</taxon>
        <taxon>eudicotyledons</taxon>
        <taxon>Gunneridae</taxon>
        <taxon>Pentapetalae</taxon>
        <taxon>rosids</taxon>
        <taxon>Vitales</taxon>
        <taxon>Vitaceae</taxon>
        <taxon>Viteae</taxon>
        <taxon>Vitis</taxon>
    </lineage>
</organism>
<dbReference type="AlphaFoldDB" id="A0A438BMH0"/>
<gene>
    <name evidence="1" type="ORF">CK203_087359</name>
</gene>
<sequence length="170" mass="19093">MTYIYMLSTQEQPESTIHFHAPSIASTSSTCDDATEVLEACVIETTESMLRLASSLARDVAALRSRCFGSHDTCSISCPHPSQQVEEQTRCDIPDIQPSIEELVEQHSFLPSPRSYDYGILALKYMEFWNGATLSTSLDKMHVYKLQLVVTLLLNKGNIVRDKIMEVCQL</sequence>
<reference evidence="1 2" key="1">
    <citation type="journal article" date="2018" name="PLoS Genet.">
        <title>Population sequencing reveals clonal diversity and ancestral inbreeding in the grapevine cultivar Chardonnay.</title>
        <authorList>
            <person name="Roach M.J."/>
            <person name="Johnson D.L."/>
            <person name="Bohlmann J."/>
            <person name="van Vuuren H.J."/>
            <person name="Jones S.J."/>
            <person name="Pretorius I.S."/>
            <person name="Schmidt S.A."/>
            <person name="Borneman A.R."/>
        </authorList>
    </citation>
    <scope>NUCLEOTIDE SEQUENCE [LARGE SCALE GENOMIC DNA]</scope>
    <source>
        <strain evidence="2">cv. Chardonnay</strain>
        <tissue evidence="1">Leaf</tissue>
    </source>
</reference>
<evidence type="ECO:0000313" key="2">
    <source>
        <dbReference type="Proteomes" id="UP000288805"/>
    </source>
</evidence>
<name>A0A438BMH0_VITVI</name>
<dbReference type="EMBL" id="QGNW01002722">
    <property type="protein sequence ID" value="RVW12090.1"/>
    <property type="molecule type" value="Genomic_DNA"/>
</dbReference>
<comment type="caution">
    <text evidence="1">The sequence shown here is derived from an EMBL/GenBank/DDBJ whole genome shotgun (WGS) entry which is preliminary data.</text>
</comment>